<dbReference type="Proteomes" id="UP000286862">
    <property type="component" value="Unassembled WGS sequence"/>
</dbReference>
<accession>A0A444J107</accession>
<feature type="non-terminal residue" evidence="1">
    <location>
        <position position="1"/>
    </location>
</feature>
<evidence type="ECO:0000313" key="1">
    <source>
        <dbReference type="EMBL" id="RWX46848.1"/>
    </source>
</evidence>
<comment type="caution">
    <text evidence="1">The sequence shown here is derived from an EMBL/GenBank/DDBJ whole genome shotgun (WGS) entry which is preliminary data.</text>
</comment>
<sequence>DLLEFSRRRYKMLGQDMPWVPGLNGATARRYDLGGVAEQAGMPVEKMIGVLEKAHSLLGDQDDR</sequence>
<gene>
    <name evidence="1" type="ORF">VT99_11974</name>
</gene>
<proteinExistence type="predicted"/>
<organism evidence="1 2">
    <name type="scientific">Candidatus Electrothrix marina</name>
    <dbReference type="NCBI Taxonomy" id="1859130"/>
    <lineage>
        <taxon>Bacteria</taxon>
        <taxon>Pseudomonadati</taxon>
        <taxon>Thermodesulfobacteriota</taxon>
        <taxon>Desulfobulbia</taxon>
        <taxon>Desulfobulbales</taxon>
        <taxon>Desulfobulbaceae</taxon>
        <taxon>Candidatus Electrothrix</taxon>
    </lineage>
</organism>
<dbReference type="EMBL" id="MTKQ01000197">
    <property type="protein sequence ID" value="RWX46848.1"/>
    <property type="molecule type" value="Genomic_DNA"/>
</dbReference>
<dbReference type="AlphaFoldDB" id="A0A444J107"/>
<protein>
    <submittedName>
        <fullName evidence="1">Uncharacterized protein</fullName>
    </submittedName>
</protein>
<reference evidence="1 2" key="1">
    <citation type="submission" date="2017-01" db="EMBL/GenBank/DDBJ databases">
        <title>The cable genome- insights into the physiology and evolution of filamentous bacteria capable of sulfide oxidation via long distance electron transfer.</title>
        <authorList>
            <person name="Schreiber L."/>
            <person name="Bjerg J.T."/>
            <person name="Boggild A."/>
            <person name="Van De Vossenberg J."/>
            <person name="Meysman F."/>
            <person name="Nielsen L.P."/>
            <person name="Schramm A."/>
            <person name="Kjeldsen K.U."/>
        </authorList>
    </citation>
    <scope>NUCLEOTIDE SEQUENCE [LARGE SCALE GENOMIC DNA]</scope>
    <source>
        <strain evidence="1">A2</strain>
    </source>
</reference>
<name>A0A444J107_9BACT</name>
<evidence type="ECO:0000313" key="2">
    <source>
        <dbReference type="Proteomes" id="UP000286862"/>
    </source>
</evidence>